<accession>A0ABS6JAK3</accession>
<evidence type="ECO:0000313" key="3">
    <source>
        <dbReference type="Proteomes" id="UP000784880"/>
    </source>
</evidence>
<proteinExistence type="predicted"/>
<evidence type="ECO:0000313" key="2">
    <source>
        <dbReference type="EMBL" id="MBU9710714.1"/>
    </source>
</evidence>
<dbReference type="PANTHER" id="PTHR43229">
    <property type="entry name" value="NODULATION PROTEIN J"/>
    <property type="match status" value="1"/>
</dbReference>
<evidence type="ECO:0000256" key="1">
    <source>
        <dbReference type="SAM" id="Phobius"/>
    </source>
</evidence>
<feature type="transmembrane region" description="Helical" evidence="1">
    <location>
        <begin position="177"/>
        <end position="199"/>
    </location>
</feature>
<name>A0ABS6JAK3_9BACI</name>
<gene>
    <name evidence="2" type="ORF">KS419_03015</name>
</gene>
<feature type="transmembrane region" description="Helical" evidence="1">
    <location>
        <begin position="21"/>
        <end position="43"/>
    </location>
</feature>
<dbReference type="PANTHER" id="PTHR43229:SF6">
    <property type="entry name" value="ABC-TYPE MULTIDRUG TRANSPORT SYSTEM, PERMEASE COMPONENT"/>
    <property type="match status" value="1"/>
</dbReference>
<dbReference type="EMBL" id="JAHQCS010000045">
    <property type="protein sequence ID" value="MBU9710714.1"/>
    <property type="molecule type" value="Genomic_DNA"/>
</dbReference>
<feature type="transmembrane region" description="Helical" evidence="1">
    <location>
        <begin position="102"/>
        <end position="123"/>
    </location>
</feature>
<organism evidence="2 3">
    <name type="scientific">Evansella tamaricis</name>
    <dbReference type="NCBI Taxonomy" id="2069301"/>
    <lineage>
        <taxon>Bacteria</taxon>
        <taxon>Bacillati</taxon>
        <taxon>Bacillota</taxon>
        <taxon>Bacilli</taxon>
        <taxon>Bacillales</taxon>
        <taxon>Bacillaceae</taxon>
        <taxon>Evansella</taxon>
    </lineage>
</organism>
<feature type="transmembrane region" description="Helical" evidence="1">
    <location>
        <begin position="63"/>
        <end position="81"/>
    </location>
</feature>
<feature type="transmembrane region" description="Helical" evidence="1">
    <location>
        <begin position="223"/>
        <end position="244"/>
    </location>
</feature>
<dbReference type="Proteomes" id="UP000784880">
    <property type="component" value="Unassembled WGS sequence"/>
</dbReference>
<comment type="caution">
    <text evidence="2">The sequence shown here is derived from an EMBL/GenBank/DDBJ whole genome shotgun (WGS) entry which is preliminary data.</text>
</comment>
<keyword evidence="3" id="KW-1185">Reference proteome</keyword>
<sequence>MSWFNLLKANLRKEYLEMKRYLPNTIAMVLTFYILFIGMFFGIQIIGDPTTQDINIQFTIVNYIFWFFAMMTVNAIGWQITNEAMRGTLEQLSMSPMGIWKIMLMRLIASTVINFIMIIALLYLSMFTSGQWLNIDVGTILPILILTIISMFGLGFIIAGLSIILKQVQAFLQILQFILAGLTFVPLSVAPFLAFFPFVKGVDLVRAVMIEGVTFTQIPMVDFLILGFNAIFYFVIGLLFFFYCERFAMNKGLLAHY</sequence>
<reference evidence="2 3" key="1">
    <citation type="submission" date="2021-06" db="EMBL/GenBank/DDBJ databases">
        <title>Bacillus sp. RD4P76, an endophyte from a halophyte.</title>
        <authorList>
            <person name="Sun J.-Q."/>
        </authorList>
    </citation>
    <scope>NUCLEOTIDE SEQUENCE [LARGE SCALE GENOMIC DNA]</scope>
    <source>
        <strain evidence="2 3">CGMCC 1.15917</strain>
    </source>
</reference>
<feature type="transmembrane region" description="Helical" evidence="1">
    <location>
        <begin position="143"/>
        <end position="165"/>
    </location>
</feature>
<keyword evidence="1" id="KW-1133">Transmembrane helix</keyword>
<keyword evidence="1" id="KW-0812">Transmembrane</keyword>
<dbReference type="RefSeq" id="WP_217064610.1">
    <property type="nucleotide sequence ID" value="NZ_JAHQCS010000045.1"/>
</dbReference>
<protein>
    <submittedName>
        <fullName evidence="2">ABC transporter permease</fullName>
    </submittedName>
</protein>
<keyword evidence="1" id="KW-0472">Membrane</keyword>
<dbReference type="InterPro" id="IPR051784">
    <property type="entry name" value="Nod_factor_ABC_transporter"/>
</dbReference>